<dbReference type="KEGG" id="melm:C7H73_01760"/>
<evidence type="ECO:0000313" key="5">
    <source>
        <dbReference type="Proteomes" id="UP000241829"/>
    </source>
</evidence>
<comment type="subcellular location">
    <subcellularLocation>
        <location evidence="1">Cell outer membrane</location>
        <topology evidence="1">Multi-pass membrane protein</topology>
    </subcellularLocation>
</comment>
<dbReference type="Proteomes" id="UP000241829">
    <property type="component" value="Chromosome"/>
</dbReference>
<keyword evidence="1" id="KW-0998">Cell outer membrane</keyword>
<dbReference type="RefSeq" id="WP_106845086.1">
    <property type="nucleotide sequence ID" value="NZ_CP027792.1"/>
</dbReference>
<dbReference type="PIRSF" id="PIRSF029681">
    <property type="entry name" value="PagL"/>
    <property type="match status" value="1"/>
</dbReference>
<feature type="signal peptide" evidence="3">
    <location>
        <begin position="1"/>
        <end position="34"/>
    </location>
</feature>
<name>A0A2P1NHL1_9BURK</name>
<comment type="catalytic activity">
    <reaction evidence="1">
        <text>a 3-(acyloxy)acyl derivative of bacterial toxin + H2O = a 3-hydroxyacyl derivative of bacterial toxin + a fatty acid + H(+)</text>
        <dbReference type="Rhea" id="RHEA:12032"/>
        <dbReference type="ChEBI" id="CHEBI:15377"/>
        <dbReference type="ChEBI" id="CHEBI:15378"/>
        <dbReference type="ChEBI" id="CHEBI:28868"/>
        <dbReference type="ChEBI" id="CHEBI:136853"/>
        <dbReference type="ChEBI" id="CHEBI:140675"/>
        <dbReference type="EC" id="3.1.1.77"/>
    </reaction>
</comment>
<dbReference type="Pfam" id="PF09411">
    <property type="entry name" value="PagL"/>
    <property type="match status" value="1"/>
</dbReference>
<reference evidence="5" key="1">
    <citation type="submission" date="2018-03" db="EMBL/GenBank/DDBJ databases">
        <title>Genome sequencing of Melaminivora sp. strain SC2-7.</title>
        <authorList>
            <person name="Kim S.-J."/>
            <person name="Heo J."/>
            <person name="Ahn J.-H."/>
            <person name="Kwon S.-W."/>
        </authorList>
    </citation>
    <scope>NUCLEOTIDE SEQUENCE [LARGE SCALE GENOMIC DNA]</scope>
    <source>
        <strain evidence="5">SC2-7</strain>
    </source>
</reference>
<comment type="subunit">
    <text evidence="1">Homodimer.</text>
</comment>
<evidence type="ECO:0000256" key="1">
    <source>
        <dbReference type="PIRNR" id="PIRNR029681"/>
    </source>
</evidence>
<evidence type="ECO:0000256" key="2">
    <source>
        <dbReference type="PIRSR" id="PIRSR029681-2"/>
    </source>
</evidence>
<dbReference type="EMBL" id="CP027792">
    <property type="protein sequence ID" value="AVP56525.1"/>
    <property type="molecule type" value="Genomic_DNA"/>
</dbReference>
<proteinExistence type="inferred from homology"/>
<dbReference type="InterPro" id="IPR018550">
    <property type="entry name" value="Lipid-A_deacylase-rel"/>
</dbReference>
<feature type="chain" id="PRO_5015182222" description="Lipid A deacylase" evidence="3">
    <location>
        <begin position="35"/>
        <end position="201"/>
    </location>
</feature>
<keyword evidence="1 4" id="KW-0378">Hydrolase</keyword>
<sequence>MLLSAFFAQRRPFALRTGGVLALLCLAGAQPALAQQPPAGAAADTPSVYLQAGRARGDTDGLTLGVTLPWRSFQHELWGGQLRGYWDVYVSRWSFDAAPGRSGHSTLLGVTPTLRYTPDQGRSPVFWEGGIGATYADKRYVTPDREFSTRFNFASHLGVGLQFGQRRQHELALRVQHVSNASIKKPNPGNNFVQLRYAMHF</sequence>
<dbReference type="EC" id="3.1.1.77" evidence="1"/>
<dbReference type="OrthoDB" id="5297282at2"/>
<evidence type="ECO:0000313" key="4">
    <source>
        <dbReference type="EMBL" id="AVP56525.1"/>
    </source>
</evidence>
<keyword evidence="3" id="KW-0732">Signal</keyword>
<accession>A0A2P1NHL1</accession>
<dbReference type="AlphaFoldDB" id="A0A2P1NHL1"/>
<comment type="function">
    <text evidence="1">Has lipid A 3-O-deacylase activity. Hydrolyzes the ester bond at the 3 position of lipid A, a bioactive component of lipopolysaccharide (LPS), thereby releasing the primary fatty acyl moiety.</text>
</comment>
<comment type="similarity">
    <text evidence="1">Belongs to the PagL family.</text>
</comment>
<organism evidence="4 5">
    <name type="scientific">Pulveribacter suum</name>
    <dbReference type="NCBI Taxonomy" id="2116657"/>
    <lineage>
        <taxon>Bacteria</taxon>
        <taxon>Pseudomonadati</taxon>
        <taxon>Pseudomonadota</taxon>
        <taxon>Betaproteobacteria</taxon>
        <taxon>Burkholderiales</taxon>
        <taxon>Comamonadaceae</taxon>
        <taxon>Pulveribacter</taxon>
    </lineage>
</organism>
<dbReference type="GO" id="GO:0009279">
    <property type="term" value="C:cell outer membrane"/>
    <property type="evidence" value="ECO:0007669"/>
    <property type="project" value="UniProtKB-SubCell"/>
</dbReference>
<keyword evidence="5" id="KW-1185">Reference proteome</keyword>
<feature type="site" description="Critical for activity" evidence="2">
    <location>
        <position position="180"/>
    </location>
</feature>
<dbReference type="GO" id="GO:0050528">
    <property type="term" value="F:acyloxyacyl hydrolase activity"/>
    <property type="evidence" value="ECO:0007669"/>
    <property type="project" value="UniProtKB-EC"/>
</dbReference>
<gene>
    <name evidence="4" type="ORF">C7H73_01760</name>
</gene>
<dbReference type="SUPFAM" id="SSF56925">
    <property type="entry name" value="OMPA-like"/>
    <property type="match status" value="1"/>
</dbReference>
<dbReference type="Gene3D" id="2.40.160.20">
    <property type="match status" value="1"/>
</dbReference>
<dbReference type="InterPro" id="IPR011250">
    <property type="entry name" value="OMP/PagP_B-barrel"/>
</dbReference>
<keyword evidence="1" id="KW-0472">Membrane</keyword>
<protein>
    <recommendedName>
        <fullName evidence="1">Lipid A deacylase</fullName>
        <ecNumber evidence="1">3.1.1.77</ecNumber>
    </recommendedName>
    <alternativeName>
        <fullName evidence="1">LPS 3-O-deacylase</fullName>
    </alternativeName>
    <alternativeName>
        <fullName evidence="1">Outer membrane enzyme</fullName>
    </alternativeName>
</protein>
<evidence type="ECO:0000256" key="3">
    <source>
        <dbReference type="SAM" id="SignalP"/>
    </source>
</evidence>